<keyword evidence="2" id="KW-1185">Reference proteome</keyword>
<proteinExistence type="predicted"/>
<organism evidence="1 2">
    <name type="scientific">Lysinibacillus alkalisoli</name>
    <dbReference type="NCBI Taxonomy" id="1911548"/>
    <lineage>
        <taxon>Bacteria</taxon>
        <taxon>Bacillati</taxon>
        <taxon>Bacillota</taxon>
        <taxon>Bacilli</taxon>
        <taxon>Bacillales</taxon>
        <taxon>Bacillaceae</taxon>
        <taxon>Lysinibacillus</taxon>
    </lineage>
</organism>
<reference evidence="1" key="2">
    <citation type="submission" date="2020-09" db="EMBL/GenBank/DDBJ databases">
        <authorList>
            <person name="Sun Q."/>
            <person name="Zhou Y."/>
        </authorList>
    </citation>
    <scope>NUCLEOTIDE SEQUENCE</scope>
    <source>
        <strain evidence="1">CGMCC 1.15760</strain>
    </source>
</reference>
<evidence type="ECO:0000313" key="1">
    <source>
        <dbReference type="EMBL" id="GGG31186.1"/>
    </source>
</evidence>
<dbReference type="EMBL" id="BMJT01000011">
    <property type="protein sequence ID" value="GGG31186.1"/>
    <property type="molecule type" value="Genomic_DNA"/>
</dbReference>
<sequence length="95" mass="11079">MNKFASFSVIYNNEEYFFEVKGLYEVVEVGEVIKEKLIKMEFLEDFCRQTPLDTTREKAPCVFNIEGEEFSSNGFIIVLEKDLKNLKAIIIDLVQ</sequence>
<dbReference type="RefSeq" id="WP_188615627.1">
    <property type="nucleotide sequence ID" value="NZ_BMJT01000011.1"/>
</dbReference>
<protein>
    <submittedName>
        <fullName evidence="1">Uncharacterized protein</fullName>
    </submittedName>
</protein>
<comment type="caution">
    <text evidence="1">The sequence shown here is derived from an EMBL/GenBank/DDBJ whole genome shotgun (WGS) entry which is preliminary data.</text>
</comment>
<reference evidence="1" key="1">
    <citation type="journal article" date="2014" name="Int. J. Syst. Evol. Microbiol.">
        <title>Complete genome sequence of Corynebacterium casei LMG S-19264T (=DSM 44701T), isolated from a smear-ripened cheese.</title>
        <authorList>
            <consortium name="US DOE Joint Genome Institute (JGI-PGF)"/>
            <person name="Walter F."/>
            <person name="Albersmeier A."/>
            <person name="Kalinowski J."/>
            <person name="Ruckert C."/>
        </authorList>
    </citation>
    <scope>NUCLEOTIDE SEQUENCE</scope>
    <source>
        <strain evidence="1">CGMCC 1.15760</strain>
    </source>
</reference>
<evidence type="ECO:0000313" key="2">
    <source>
        <dbReference type="Proteomes" id="UP000616608"/>
    </source>
</evidence>
<dbReference type="Proteomes" id="UP000616608">
    <property type="component" value="Unassembled WGS sequence"/>
</dbReference>
<accession>A0A917G9I9</accession>
<name>A0A917G9I9_9BACI</name>
<gene>
    <name evidence="1" type="ORF">GCM10007425_27290</name>
</gene>
<dbReference type="AlphaFoldDB" id="A0A917G9I9"/>